<evidence type="ECO:0000256" key="4">
    <source>
        <dbReference type="ARBA" id="ARBA00022519"/>
    </source>
</evidence>
<dbReference type="GO" id="GO:0008713">
    <property type="term" value="F:ADP-heptose-lipopolysaccharide heptosyltransferase activity"/>
    <property type="evidence" value="ECO:0007669"/>
    <property type="project" value="TreeGrafter"/>
</dbReference>
<dbReference type="InterPro" id="IPR011908">
    <property type="entry name" value="LipoPS_heptosylTferase-I"/>
</dbReference>
<evidence type="ECO:0000256" key="7">
    <source>
        <dbReference type="ARBA" id="ARBA00022985"/>
    </source>
</evidence>
<dbReference type="InterPro" id="IPR002201">
    <property type="entry name" value="Glyco_trans_9"/>
</dbReference>
<evidence type="ECO:0000256" key="11">
    <source>
        <dbReference type="ARBA" id="ARBA00044190"/>
    </source>
</evidence>
<comment type="caution">
    <text evidence="14">The sequence shown here is derived from an EMBL/GenBank/DDBJ whole genome shotgun (WGS) entry which is preliminary data.</text>
</comment>
<reference evidence="14 15" key="1">
    <citation type="submission" date="2020-07" db="EMBL/GenBank/DDBJ databases">
        <title>Genomic Encyclopedia of Type Strains, Phase IV (KMG-V): Genome sequencing to study the core and pangenomes of soil and plant-associated prokaryotes.</title>
        <authorList>
            <person name="Whitman W."/>
        </authorList>
    </citation>
    <scope>NUCLEOTIDE SEQUENCE [LARGE SCALE GENOMIC DNA]</scope>
    <source>
        <strain evidence="14 15">X4EP2</strain>
    </source>
</reference>
<keyword evidence="8" id="KW-0472">Membrane</keyword>
<dbReference type="SUPFAM" id="SSF53756">
    <property type="entry name" value="UDP-Glycosyltransferase/glycogen phosphorylase"/>
    <property type="match status" value="1"/>
</dbReference>
<proteinExistence type="inferred from homology"/>
<dbReference type="RefSeq" id="WP_246301646.1">
    <property type="nucleotide sequence ID" value="NZ_JACCCW010000001.1"/>
</dbReference>
<keyword evidence="6 14" id="KW-0808">Transferase</keyword>
<evidence type="ECO:0000256" key="9">
    <source>
        <dbReference type="ARBA" id="ARBA00043995"/>
    </source>
</evidence>
<dbReference type="Gene3D" id="3.40.50.2000">
    <property type="entry name" value="Glycogen Phosphorylase B"/>
    <property type="match status" value="2"/>
</dbReference>
<protein>
    <recommendedName>
        <fullName evidence="11">Lipopolysaccharide heptosyltransferase 1</fullName>
        <ecNumber evidence="10">2.4.99.23</ecNumber>
    </recommendedName>
    <alternativeName>
        <fullName evidence="12">ADP-heptose:lipopolysaccharide heptosyltransferase I</fullName>
    </alternativeName>
</protein>
<comment type="catalytic activity">
    <reaction evidence="13">
        <text>an alpha-Kdo-(2-&gt;4)-alpha-Kdo-(2-&gt;6)-lipid A + ADP-L-glycero-beta-D-manno-heptose = an L-alpha-D-Hep-(1-&gt;5)-[alpha-Kdo-(2-&gt;4)]-alpha-Kdo-(2-&gt;6)-lipid A + ADP + H(+)</text>
        <dbReference type="Rhea" id="RHEA:74067"/>
        <dbReference type="ChEBI" id="CHEBI:15378"/>
        <dbReference type="ChEBI" id="CHEBI:61506"/>
        <dbReference type="ChEBI" id="CHEBI:176431"/>
        <dbReference type="ChEBI" id="CHEBI:193068"/>
        <dbReference type="ChEBI" id="CHEBI:456216"/>
        <dbReference type="EC" id="2.4.99.23"/>
    </reaction>
</comment>
<evidence type="ECO:0000256" key="5">
    <source>
        <dbReference type="ARBA" id="ARBA00022676"/>
    </source>
</evidence>
<dbReference type="Proteomes" id="UP000589520">
    <property type="component" value="Unassembled WGS sequence"/>
</dbReference>
<evidence type="ECO:0000256" key="12">
    <source>
        <dbReference type="ARBA" id="ARBA00044330"/>
    </source>
</evidence>
<dbReference type="EMBL" id="JACCCW010000001">
    <property type="protein sequence ID" value="NYF79306.1"/>
    <property type="molecule type" value="Genomic_DNA"/>
</dbReference>
<dbReference type="GO" id="GO:0009244">
    <property type="term" value="P:lipopolysaccharide core region biosynthetic process"/>
    <property type="evidence" value="ECO:0007669"/>
    <property type="project" value="InterPro"/>
</dbReference>
<dbReference type="CDD" id="cd03789">
    <property type="entry name" value="GT9_LPS_heptosyltransferase"/>
    <property type="match status" value="1"/>
</dbReference>
<evidence type="ECO:0000256" key="1">
    <source>
        <dbReference type="ARBA" id="ARBA00004515"/>
    </source>
</evidence>
<dbReference type="EC" id="2.4.99.23" evidence="10"/>
<evidence type="ECO:0000313" key="14">
    <source>
        <dbReference type="EMBL" id="NYF79306.1"/>
    </source>
</evidence>
<evidence type="ECO:0000256" key="10">
    <source>
        <dbReference type="ARBA" id="ARBA00044041"/>
    </source>
</evidence>
<sequence>MSLSAPTQLRNSRSLRVLIVRTGAMGDVLHAMPAVAAMRLRHPDWQIGWAIEPRWRPLLEARSTYGEAMPLVNRIHEVPTRAWNQRPFSLTTLREILALRRELRAEQYDICVDMQGLLRSAVVGWLAGAELFVGSASPRERPAKWLYRRSIRTQAAHVIDRGCELLGGAIDEPLVAATVPLPVDNSAERWCDELLAKLLPDGAGGRFAMLAPTAGWGAKRWPAQCYGSVAAALAEAGYTTLINAAVENDPFAAATAEASGGRAVPVWCDLAQLTALLRRTSVMIAGDTGPLHLAAALGRPVVALFGPTDPGRTGPYGTRSEVIRHASSREDHRRHPEPEEGLARITVEEVTAAALRVLRVKSEMQGDA</sequence>
<dbReference type="PANTHER" id="PTHR30160">
    <property type="entry name" value="TETRAACYLDISACCHARIDE 4'-KINASE-RELATED"/>
    <property type="match status" value="1"/>
</dbReference>
<comment type="subcellular location">
    <subcellularLocation>
        <location evidence="1">Cell inner membrane</location>
        <topology evidence="1">Peripheral membrane protein</topology>
        <orientation evidence="1">Cytoplasmic side</orientation>
    </subcellularLocation>
</comment>
<accession>A0A7Y9PG78</accession>
<evidence type="ECO:0000256" key="6">
    <source>
        <dbReference type="ARBA" id="ARBA00022679"/>
    </source>
</evidence>
<keyword evidence="3" id="KW-1003">Cell membrane</keyword>
<evidence type="ECO:0000256" key="2">
    <source>
        <dbReference type="ARBA" id="ARBA00004713"/>
    </source>
</evidence>
<gene>
    <name evidence="14" type="ORF">HDF17_001593</name>
</gene>
<keyword evidence="15" id="KW-1185">Reference proteome</keyword>
<evidence type="ECO:0000256" key="8">
    <source>
        <dbReference type="ARBA" id="ARBA00023136"/>
    </source>
</evidence>
<evidence type="ECO:0000313" key="15">
    <source>
        <dbReference type="Proteomes" id="UP000589520"/>
    </source>
</evidence>
<name>A0A7Y9PG78_9BACT</name>
<dbReference type="GO" id="GO:0005886">
    <property type="term" value="C:plasma membrane"/>
    <property type="evidence" value="ECO:0007669"/>
    <property type="project" value="UniProtKB-SubCell"/>
</dbReference>
<comment type="pathway">
    <text evidence="2">Bacterial outer membrane biogenesis; LPS core biosynthesis.</text>
</comment>
<dbReference type="AlphaFoldDB" id="A0A7Y9PG78"/>
<comment type="similarity">
    <text evidence="9">Belongs to the glycosyltransferase 9 family.</text>
</comment>
<dbReference type="InterPro" id="IPR051199">
    <property type="entry name" value="LPS_LOS_Heptosyltrfase"/>
</dbReference>
<keyword evidence="4" id="KW-0997">Cell inner membrane</keyword>
<dbReference type="Pfam" id="PF01075">
    <property type="entry name" value="Glyco_transf_9"/>
    <property type="match status" value="1"/>
</dbReference>
<dbReference type="GO" id="GO:0005829">
    <property type="term" value="C:cytosol"/>
    <property type="evidence" value="ECO:0007669"/>
    <property type="project" value="TreeGrafter"/>
</dbReference>
<evidence type="ECO:0000256" key="13">
    <source>
        <dbReference type="ARBA" id="ARBA00049201"/>
    </source>
</evidence>
<keyword evidence="5 14" id="KW-0328">Glycosyltransferase</keyword>
<dbReference type="PANTHER" id="PTHR30160:SF19">
    <property type="entry name" value="LIPOPOLYSACCHARIDE HEPTOSYLTRANSFERASE 1"/>
    <property type="match status" value="1"/>
</dbReference>
<dbReference type="NCBIfam" id="TIGR02193">
    <property type="entry name" value="heptsyl_trn_I"/>
    <property type="match status" value="1"/>
</dbReference>
<organism evidence="14 15">
    <name type="scientific">Granulicella arctica</name>
    <dbReference type="NCBI Taxonomy" id="940613"/>
    <lineage>
        <taxon>Bacteria</taxon>
        <taxon>Pseudomonadati</taxon>
        <taxon>Acidobacteriota</taxon>
        <taxon>Terriglobia</taxon>
        <taxon>Terriglobales</taxon>
        <taxon>Acidobacteriaceae</taxon>
        <taxon>Granulicella</taxon>
    </lineage>
</organism>
<keyword evidence="7" id="KW-0448">Lipopolysaccharide biosynthesis</keyword>
<evidence type="ECO:0000256" key="3">
    <source>
        <dbReference type="ARBA" id="ARBA00022475"/>
    </source>
</evidence>